<dbReference type="AlphaFoldDB" id="A0A6C0EY82"/>
<organism evidence="1">
    <name type="scientific">viral metagenome</name>
    <dbReference type="NCBI Taxonomy" id="1070528"/>
    <lineage>
        <taxon>unclassified sequences</taxon>
        <taxon>metagenomes</taxon>
        <taxon>organismal metagenomes</taxon>
    </lineage>
</organism>
<sequence length="33" mass="3998">MPKPFSYNIYKMFKKYGNKLLNKKKEIRALCSD</sequence>
<reference evidence="1" key="1">
    <citation type="journal article" date="2020" name="Nature">
        <title>Giant virus diversity and host interactions through global metagenomics.</title>
        <authorList>
            <person name="Schulz F."/>
            <person name="Roux S."/>
            <person name="Paez-Espino D."/>
            <person name="Jungbluth S."/>
            <person name="Walsh D.A."/>
            <person name="Denef V.J."/>
            <person name="McMahon K.D."/>
            <person name="Konstantinidis K.T."/>
            <person name="Eloe-Fadrosh E.A."/>
            <person name="Kyrpides N.C."/>
            <person name="Woyke T."/>
        </authorList>
    </citation>
    <scope>NUCLEOTIDE SEQUENCE</scope>
    <source>
        <strain evidence="1">GVMAG-M-3300009161-36</strain>
    </source>
</reference>
<name>A0A6C0EY82_9ZZZZ</name>
<protein>
    <submittedName>
        <fullName evidence="1">Uncharacterized protein</fullName>
    </submittedName>
</protein>
<dbReference type="EMBL" id="MN738971">
    <property type="protein sequence ID" value="QHT33661.1"/>
    <property type="molecule type" value="Genomic_DNA"/>
</dbReference>
<proteinExistence type="predicted"/>
<evidence type="ECO:0000313" key="1">
    <source>
        <dbReference type="EMBL" id="QHT33661.1"/>
    </source>
</evidence>
<accession>A0A6C0EY82</accession>